<dbReference type="EMBL" id="BMAT01006011">
    <property type="protein sequence ID" value="GFS04333.1"/>
    <property type="molecule type" value="Genomic_DNA"/>
</dbReference>
<dbReference type="Proteomes" id="UP000762676">
    <property type="component" value="Unassembled WGS sequence"/>
</dbReference>
<dbReference type="GO" id="GO:0005178">
    <property type="term" value="F:integrin binding"/>
    <property type="evidence" value="ECO:0007669"/>
    <property type="project" value="TreeGrafter"/>
</dbReference>
<dbReference type="InterPro" id="IPR036056">
    <property type="entry name" value="Fibrinogen-like_C"/>
</dbReference>
<dbReference type="PANTHER" id="PTHR19143">
    <property type="entry name" value="FIBRINOGEN/TENASCIN/ANGIOPOEITIN"/>
    <property type="match status" value="1"/>
</dbReference>
<dbReference type="InterPro" id="IPR002181">
    <property type="entry name" value="Fibrinogen_a/b/g_C_dom"/>
</dbReference>
<feature type="compositionally biased region" description="Low complexity" evidence="2">
    <location>
        <begin position="154"/>
        <end position="168"/>
    </location>
</feature>
<feature type="domain" description="Fibrinogen C-terminal" evidence="4">
    <location>
        <begin position="290"/>
        <end position="500"/>
    </location>
</feature>
<dbReference type="InterPro" id="IPR020837">
    <property type="entry name" value="Fibrinogen_CS"/>
</dbReference>
<dbReference type="InterPro" id="IPR050373">
    <property type="entry name" value="Fibrinogen_C-term_domain"/>
</dbReference>
<evidence type="ECO:0000256" key="3">
    <source>
        <dbReference type="SAM" id="SignalP"/>
    </source>
</evidence>
<gene>
    <name evidence="5" type="ORF">ElyMa_002910300</name>
</gene>
<dbReference type="AlphaFoldDB" id="A0AAV4I1J4"/>
<keyword evidence="1" id="KW-1015">Disulfide bond</keyword>
<dbReference type="SMART" id="SM00186">
    <property type="entry name" value="FBG"/>
    <property type="match status" value="1"/>
</dbReference>
<dbReference type="InterPro" id="IPR014716">
    <property type="entry name" value="Fibrinogen_a/b/g_C_1"/>
</dbReference>
<evidence type="ECO:0000256" key="2">
    <source>
        <dbReference type="SAM" id="MobiDB-lite"/>
    </source>
</evidence>
<dbReference type="SUPFAM" id="SSF56496">
    <property type="entry name" value="Fibrinogen C-terminal domain-like"/>
    <property type="match status" value="1"/>
</dbReference>
<reference evidence="5 6" key="1">
    <citation type="journal article" date="2021" name="Elife">
        <title>Chloroplast acquisition without the gene transfer in kleptoplastic sea slugs, Plakobranchus ocellatus.</title>
        <authorList>
            <person name="Maeda T."/>
            <person name="Takahashi S."/>
            <person name="Yoshida T."/>
            <person name="Shimamura S."/>
            <person name="Takaki Y."/>
            <person name="Nagai Y."/>
            <person name="Toyoda A."/>
            <person name="Suzuki Y."/>
            <person name="Arimoto A."/>
            <person name="Ishii H."/>
            <person name="Satoh N."/>
            <person name="Nishiyama T."/>
            <person name="Hasebe M."/>
            <person name="Maruyama T."/>
            <person name="Minagawa J."/>
            <person name="Obokata J."/>
            <person name="Shigenobu S."/>
        </authorList>
    </citation>
    <scope>NUCLEOTIDE SEQUENCE [LARGE SCALE GENOMIC DNA]</scope>
</reference>
<comment type="caution">
    <text evidence="5">The sequence shown here is derived from an EMBL/GenBank/DDBJ whole genome shotgun (WGS) entry which is preliminary data.</text>
</comment>
<sequence length="505" mass="55771">MLNTVAPLVLVMLGTFAHPQGLELSLDRVALVQEEGSPCSQAICRVNGNSVTINSVTVSNVKVNEEPSDLLAVTTDAPEMHSRADNIRGNGTLVDNSAIIFIDLVGVSACESEVVTCEVTYTRDSGETGEAFTVAGPGKLPKFQAASTPERESPVASTKAPTPATAPFKTGNPYLSELWFLGDKITKVEGKFETLSDRLDRKLRKNLDAVQSRAGSLENSVLQRVSSVETDLSSRVSRLEDRVSSILLPETPDTRSDVAQAVVHLERRLDEVIDTLDQMNQSKTVSHHGEHETDQPVTCERGMGDDVTKTYPRYLMTYDATLGRKVLCETQRDGGGWIVFQGDFYKDWTSYREGFGSLTGDFYLGNDAIHSLTDGDPYELRIDVRINGRELFAEYTSFRIEDESNKYRLRLGTYSGTIGEAAGEGLSYSNNKPFSTFDRDNDDASGNCAMAHHGAWWYSKCHTSNLNGIWLEKTTLGISWYTGSAWVHPDFTEMKIRRVRPNTSS</sequence>
<dbReference type="Gene3D" id="3.90.215.10">
    <property type="entry name" value="Gamma Fibrinogen, chain A, domain 1"/>
    <property type="match status" value="1"/>
</dbReference>
<dbReference type="GO" id="GO:0005615">
    <property type="term" value="C:extracellular space"/>
    <property type="evidence" value="ECO:0007669"/>
    <property type="project" value="TreeGrafter"/>
</dbReference>
<name>A0AAV4I1J4_9GAST</name>
<dbReference type="GO" id="GO:0007160">
    <property type="term" value="P:cell-matrix adhesion"/>
    <property type="evidence" value="ECO:0007669"/>
    <property type="project" value="TreeGrafter"/>
</dbReference>
<protein>
    <submittedName>
        <fullName evidence="5">Fibrinogen-related protein 3.1</fullName>
    </submittedName>
</protein>
<dbReference type="GO" id="GO:1990138">
    <property type="term" value="P:neuron projection extension"/>
    <property type="evidence" value="ECO:0007669"/>
    <property type="project" value="TreeGrafter"/>
</dbReference>
<feature type="chain" id="PRO_5043910025" evidence="3">
    <location>
        <begin position="20"/>
        <end position="505"/>
    </location>
</feature>
<evidence type="ECO:0000313" key="5">
    <source>
        <dbReference type="EMBL" id="GFS04333.1"/>
    </source>
</evidence>
<feature type="signal peptide" evidence="3">
    <location>
        <begin position="1"/>
        <end position="19"/>
    </location>
</feature>
<evidence type="ECO:0000256" key="1">
    <source>
        <dbReference type="ARBA" id="ARBA00023157"/>
    </source>
</evidence>
<feature type="region of interest" description="Disordered" evidence="2">
    <location>
        <begin position="282"/>
        <end position="303"/>
    </location>
</feature>
<dbReference type="Pfam" id="PF00147">
    <property type="entry name" value="Fibrinogen_C"/>
    <property type="match status" value="1"/>
</dbReference>
<keyword evidence="6" id="KW-1185">Reference proteome</keyword>
<feature type="region of interest" description="Disordered" evidence="2">
    <location>
        <begin position="140"/>
        <end position="168"/>
    </location>
</feature>
<accession>A0AAV4I1J4</accession>
<evidence type="ECO:0000313" key="6">
    <source>
        <dbReference type="Proteomes" id="UP000762676"/>
    </source>
</evidence>
<proteinExistence type="predicted"/>
<keyword evidence="3" id="KW-0732">Signal</keyword>
<dbReference type="CDD" id="cd00087">
    <property type="entry name" value="FReD"/>
    <property type="match status" value="1"/>
</dbReference>
<organism evidence="5 6">
    <name type="scientific">Elysia marginata</name>
    <dbReference type="NCBI Taxonomy" id="1093978"/>
    <lineage>
        <taxon>Eukaryota</taxon>
        <taxon>Metazoa</taxon>
        <taxon>Spiralia</taxon>
        <taxon>Lophotrochozoa</taxon>
        <taxon>Mollusca</taxon>
        <taxon>Gastropoda</taxon>
        <taxon>Heterobranchia</taxon>
        <taxon>Euthyneura</taxon>
        <taxon>Panpulmonata</taxon>
        <taxon>Sacoglossa</taxon>
        <taxon>Placobranchoidea</taxon>
        <taxon>Plakobranchidae</taxon>
        <taxon>Elysia</taxon>
    </lineage>
</organism>
<dbReference type="PANTHER" id="PTHR19143:SF348">
    <property type="entry name" value="TENASCIN-N"/>
    <property type="match status" value="1"/>
</dbReference>
<evidence type="ECO:0000259" key="4">
    <source>
        <dbReference type="PROSITE" id="PS51406"/>
    </source>
</evidence>
<dbReference type="PROSITE" id="PS51406">
    <property type="entry name" value="FIBRINOGEN_C_2"/>
    <property type="match status" value="1"/>
</dbReference>
<dbReference type="PROSITE" id="PS00514">
    <property type="entry name" value="FIBRINOGEN_C_1"/>
    <property type="match status" value="1"/>
</dbReference>